<dbReference type="EMBL" id="WOGT01000016">
    <property type="protein sequence ID" value="MUN56108.1"/>
    <property type="molecule type" value="Genomic_DNA"/>
</dbReference>
<dbReference type="AlphaFoldDB" id="A0A7M4BQA6"/>
<dbReference type="Proteomes" id="UP000462152">
    <property type="component" value="Unassembled WGS sequence"/>
</dbReference>
<protein>
    <submittedName>
        <fullName evidence="1">Polysaccharide deacetylase</fullName>
    </submittedName>
</protein>
<proteinExistence type="predicted"/>
<organism evidence="1 2">
    <name type="scientific">Rothia koreensis</name>
    <dbReference type="NCBI Taxonomy" id="592378"/>
    <lineage>
        <taxon>Bacteria</taxon>
        <taxon>Bacillati</taxon>
        <taxon>Actinomycetota</taxon>
        <taxon>Actinomycetes</taxon>
        <taxon>Micrococcales</taxon>
        <taxon>Micrococcaceae</taxon>
        <taxon>Rothia</taxon>
    </lineage>
</organism>
<reference evidence="1 2" key="1">
    <citation type="submission" date="2019-12" db="EMBL/GenBank/DDBJ databases">
        <authorList>
            <person name="Li J."/>
            <person name="Shi Y."/>
            <person name="Xu G."/>
            <person name="Xiao D."/>
            <person name="Ran X."/>
        </authorList>
    </citation>
    <scope>NUCLEOTIDE SEQUENCE [LARGE SCALE GENOMIC DNA]</scope>
    <source>
        <strain evidence="1 2">JCM 15915</strain>
    </source>
</reference>
<sequence length="41" mass="4763">MVSHLFFHSLVADPKRAFDGDDEAKGYLDYMVTIDEFKKII</sequence>
<keyword evidence="2" id="KW-1185">Reference proteome</keyword>
<gene>
    <name evidence="1" type="ORF">GMA10_12965</name>
</gene>
<accession>A0A7M4BQA6</accession>
<evidence type="ECO:0000313" key="1">
    <source>
        <dbReference type="EMBL" id="MUN56108.1"/>
    </source>
</evidence>
<feature type="non-terminal residue" evidence="1">
    <location>
        <position position="41"/>
    </location>
</feature>
<comment type="caution">
    <text evidence="1">The sequence shown here is derived from an EMBL/GenBank/DDBJ whole genome shotgun (WGS) entry which is preliminary data.</text>
</comment>
<name>A0A7M4BQA6_9MICC</name>
<evidence type="ECO:0000313" key="2">
    <source>
        <dbReference type="Proteomes" id="UP000462152"/>
    </source>
</evidence>